<name>A0A7N0VD54_KALFE</name>
<sequence length="1190" mass="134299">MFTDGLDESALNWVKQGSEEKKPQSPPSDKVTYSSLPRSPLSGHMSNLLSPHVLPPLKFHSSLLTPRGIVSPLNVPHDDYENVECAGSTASVTDGTDESYSEEYSGSDTLKITDEVNSDSNMVGGENMSGGGHSSLESRHCTSINRGLLQENLRIQVPHSMKRCAEGQLTGYSQMECTPGSNVHPHQQIHPSIKYVTPTGIRVNNTMDLGTPSAPPILEVEEEEIESIIKSKQERQSWKEEDTNPTACGTSIINEMEALNAAEEFPADWRSLSGKNSDIDYRELVTGPDQNAPQSTSFWPTNALDHSPSYATSGQVAWQTLIAYDACIRLCLYEWARGCTEAPEFLRDECLVLRNAFGLHKFLLQPRSIRPTESVTSKNNEQRVPPKIKKIVGKLRVEVRKIRIIPRRKLKSTYSQRGLMYVQAGADYVKQVSSLVKNGFHSLRRNSFSETSEDQVSCHFQLRSSLEDTKEQGSIVCLHAGTSDYHIFYPESQGDALLVEVQDSKKNVQGRATVSISALTDNPNERVRWWPLFHDDHECVGKIQLSIGNTMTSDDSNPIKSGPVVETLAYDLLLEAALRAQQFHSRNLRLHGCWSWLLTEFADYYGVSDSYAKLRYLTHVMGVATPIKDCLELVHELLVPVIKARGDKSLTRQEKSIFLDCETQVESLLAKVFENYKSLDENSSTGLTDMVCPPPESAAPALAPAVRIFTLLHDILVEDAQTMLRNYLQTAARKRCRMHMAETDEFVSSNSEGFLPDPITVSTAYSRMKNLCITFSNEIKADIKIHNEHILPSSIDLSNIVAAVYSTELCSRVKCFLAALPPCNPTSYVNELLIATSDFERDLESWNISSIHGGLNSLNLFHDYIMLWVQDMQLSLLDLCKAEKVPWSGANTNHLTSSFAENMYEKIKGNLVEYEVVMNRWPQYSLVLEKAVAHVERAIIKAMEKQYNDILTPLKDSIPKRLNVQVQKLTRRQSTAIYFVPSQLGIFLNTIKRIVDVLHFRVEDILKSWASYLHLNGDKKSYGEQMNEITVLLRTKYKNYMQAIVGKLMTNLQANRNTRLKRILEETREEDGESEVRERMQMLTSQLIECISNLHEVFASRIFIAICRGFWDKMGQTVLNFLEGRKENRVWYKGSYYALGILDDTFASQMQRLQGNALQEKDLEPPRSVVEARSILCSDTSNAIDPYFNF</sequence>
<protein>
    <submittedName>
        <fullName evidence="2">Uncharacterized protein</fullName>
    </submittedName>
</protein>
<dbReference type="EnsemblPlants" id="Kaladp0515s0041.1.v1.1">
    <property type="protein sequence ID" value="Kaladp0515s0041.1.v1.1"/>
    <property type="gene ID" value="Kaladp0515s0041.v1.1"/>
</dbReference>
<accession>A0A7N0VD54</accession>
<dbReference type="Gramene" id="Kaladp0515s0041.1.v1.1">
    <property type="protein sequence ID" value="Kaladp0515s0041.1.v1.1"/>
    <property type="gene ID" value="Kaladp0515s0041.v1.1"/>
</dbReference>
<evidence type="ECO:0000313" key="2">
    <source>
        <dbReference type="EnsemblPlants" id="Kaladp0515s0041.1.v1.1"/>
    </source>
</evidence>
<dbReference type="GO" id="GO:0005634">
    <property type="term" value="C:nucleus"/>
    <property type="evidence" value="ECO:0007669"/>
    <property type="project" value="EnsemblPlants"/>
</dbReference>
<dbReference type="Proteomes" id="UP000594263">
    <property type="component" value="Unplaced"/>
</dbReference>
<dbReference type="PANTHER" id="PTHR31110">
    <property type="entry name" value="PESTICIDAL CRYSTAL CRY8BA PROTEIN"/>
    <property type="match status" value="1"/>
</dbReference>
<evidence type="ECO:0000313" key="3">
    <source>
        <dbReference type="Proteomes" id="UP000594263"/>
    </source>
</evidence>
<proteinExistence type="predicted"/>
<dbReference type="GO" id="GO:0005886">
    <property type="term" value="C:plasma membrane"/>
    <property type="evidence" value="ECO:0007669"/>
    <property type="project" value="EnsemblPlants"/>
</dbReference>
<keyword evidence="3" id="KW-1185">Reference proteome</keyword>
<dbReference type="OMA" id="RCRKHML"/>
<evidence type="ECO:0000256" key="1">
    <source>
        <dbReference type="SAM" id="MobiDB-lite"/>
    </source>
</evidence>
<dbReference type="AlphaFoldDB" id="A0A7N0VD54"/>
<organism evidence="2 3">
    <name type="scientific">Kalanchoe fedtschenkoi</name>
    <name type="common">Lavender scallops</name>
    <name type="synonym">South American air plant</name>
    <dbReference type="NCBI Taxonomy" id="63787"/>
    <lineage>
        <taxon>Eukaryota</taxon>
        <taxon>Viridiplantae</taxon>
        <taxon>Streptophyta</taxon>
        <taxon>Embryophyta</taxon>
        <taxon>Tracheophyta</taxon>
        <taxon>Spermatophyta</taxon>
        <taxon>Magnoliopsida</taxon>
        <taxon>eudicotyledons</taxon>
        <taxon>Gunneridae</taxon>
        <taxon>Pentapetalae</taxon>
        <taxon>Saxifragales</taxon>
        <taxon>Crassulaceae</taxon>
        <taxon>Kalanchoe</taxon>
    </lineage>
</organism>
<dbReference type="GO" id="GO:0009737">
    <property type="term" value="P:response to abscisic acid"/>
    <property type="evidence" value="ECO:0007669"/>
    <property type="project" value="EnsemblPlants"/>
</dbReference>
<reference evidence="2" key="1">
    <citation type="submission" date="2021-01" db="UniProtKB">
        <authorList>
            <consortium name="EnsemblPlants"/>
        </authorList>
    </citation>
    <scope>IDENTIFICATION</scope>
</reference>
<feature type="region of interest" description="Disordered" evidence="1">
    <location>
        <begin position="87"/>
        <end position="106"/>
    </location>
</feature>
<dbReference type="PANTHER" id="PTHR31110:SF3">
    <property type="entry name" value="PORTAL PROTEIN"/>
    <property type="match status" value="1"/>
</dbReference>
<feature type="region of interest" description="Disordered" evidence="1">
    <location>
        <begin position="1"/>
        <end position="39"/>
    </location>
</feature>